<comment type="caution">
    <text evidence="1">The sequence shown here is derived from an EMBL/GenBank/DDBJ whole genome shotgun (WGS) entry which is preliminary data.</text>
</comment>
<evidence type="ECO:0000313" key="1">
    <source>
        <dbReference type="EMBL" id="KAK2759745.1"/>
    </source>
</evidence>
<name>A0AAE0D621_COLKA</name>
<reference evidence="1" key="1">
    <citation type="submission" date="2023-02" db="EMBL/GenBank/DDBJ databases">
        <title>Colletotrichum kahawae CIFC_Que2 genome sequencing and assembly.</title>
        <authorList>
            <person name="Baroncelli R."/>
        </authorList>
    </citation>
    <scope>NUCLEOTIDE SEQUENCE</scope>
    <source>
        <strain evidence="1">CIFC_Que2</strain>
    </source>
</reference>
<dbReference type="EMBL" id="VYYT01000177">
    <property type="protein sequence ID" value="KAK2759745.1"/>
    <property type="molecule type" value="Genomic_DNA"/>
</dbReference>
<dbReference type="AlphaFoldDB" id="A0AAE0D621"/>
<sequence length="26" mass="2880">MYPGLCRATDTACVNMELKITAIYVC</sequence>
<evidence type="ECO:0000313" key="2">
    <source>
        <dbReference type="Proteomes" id="UP001281614"/>
    </source>
</evidence>
<organism evidence="1 2">
    <name type="scientific">Colletotrichum kahawae</name>
    <name type="common">Coffee berry disease fungus</name>
    <dbReference type="NCBI Taxonomy" id="34407"/>
    <lineage>
        <taxon>Eukaryota</taxon>
        <taxon>Fungi</taxon>
        <taxon>Dikarya</taxon>
        <taxon>Ascomycota</taxon>
        <taxon>Pezizomycotina</taxon>
        <taxon>Sordariomycetes</taxon>
        <taxon>Hypocreomycetidae</taxon>
        <taxon>Glomerellales</taxon>
        <taxon>Glomerellaceae</taxon>
        <taxon>Colletotrichum</taxon>
        <taxon>Colletotrichum gloeosporioides species complex</taxon>
    </lineage>
</organism>
<protein>
    <submittedName>
        <fullName evidence="1">Uncharacterized protein</fullName>
    </submittedName>
</protein>
<gene>
    <name evidence="1" type="ORF">CKAH01_16632</name>
</gene>
<proteinExistence type="predicted"/>
<keyword evidence="2" id="KW-1185">Reference proteome</keyword>
<accession>A0AAE0D621</accession>
<dbReference type="Proteomes" id="UP001281614">
    <property type="component" value="Unassembled WGS sequence"/>
</dbReference>